<protein>
    <submittedName>
        <fullName evidence="1">Uncharacterized protein</fullName>
    </submittedName>
</protein>
<dbReference type="RefSeq" id="XP_066831006.1">
    <property type="nucleotide sequence ID" value="XM_066974248.1"/>
</dbReference>
<dbReference type="Proteomes" id="UP001497383">
    <property type="component" value="Chromosome 5"/>
</dbReference>
<reference evidence="1 2" key="1">
    <citation type="submission" date="2024-03" db="EMBL/GenBank/DDBJ databases">
        <authorList>
            <person name="Brejova B."/>
        </authorList>
    </citation>
    <scope>NUCLEOTIDE SEQUENCE [LARGE SCALE GENOMIC DNA]</scope>
    <source>
        <strain evidence="1 2">CBS 14171</strain>
    </source>
</reference>
<name>A0ABP0ZPK1_9ASCO</name>
<sequence>MMVITTEEILIRAPPYIQPSLCRVSDIHARIEHSLTAPPPQTTINISDVVLDVENLADWTHDEVVDSNEASEYIEFQRLHKLKFLKEVRDRGLVLTSDRNDEGGGARSNLAHTFMNY</sequence>
<dbReference type="GeneID" id="92209264"/>
<accession>A0ABP0ZPK1</accession>
<evidence type="ECO:0000313" key="2">
    <source>
        <dbReference type="Proteomes" id="UP001497383"/>
    </source>
</evidence>
<evidence type="ECO:0000313" key="1">
    <source>
        <dbReference type="EMBL" id="CAK9439968.1"/>
    </source>
</evidence>
<organism evidence="1 2">
    <name type="scientific">Lodderomyces beijingensis</name>
    <dbReference type="NCBI Taxonomy" id="1775926"/>
    <lineage>
        <taxon>Eukaryota</taxon>
        <taxon>Fungi</taxon>
        <taxon>Dikarya</taxon>
        <taxon>Ascomycota</taxon>
        <taxon>Saccharomycotina</taxon>
        <taxon>Pichiomycetes</taxon>
        <taxon>Debaryomycetaceae</taxon>
        <taxon>Candida/Lodderomyces clade</taxon>
        <taxon>Lodderomyces</taxon>
    </lineage>
</organism>
<proteinExistence type="predicted"/>
<gene>
    <name evidence="1" type="ORF">LODBEIA_P40680</name>
</gene>
<dbReference type="EMBL" id="OZ022409">
    <property type="protein sequence ID" value="CAK9439968.1"/>
    <property type="molecule type" value="Genomic_DNA"/>
</dbReference>
<keyword evidence="2" id="KW-1185">Reference proteome</keyword>